<keyword evidence="1" id="KW-0472">Membrane</keyword>
<keyword evidence="1" id="KW-0812">Transmembrane</keyword>
<evidence type="ECO:0000256" key="1">
    <source>
        <dbReference type="SAM" id="Phobius"/>
    </source>
</evidence>
<dbReference type="KEGG" id="dte:Dester_0188"/>
<feature type="transmembrane region" description="Helical" evidence="1">
    <location>
        <begin position="26"/>
        <end position="44"/>
    </location>
</feature>
<dbReference type="STRING" id="868864.Dester_0188"/>
<reference evidence="2 3" key="1">
    <citation type="journal article" date="2011" name="Stand. Genomic Sci.">
        <title>Complete genome sequence of the thermophilic sulfur-reducer Desulfurobacterium thermolithotrophum type strain (BSA(T)) from a deep-sea hydrothermal vent.</title>
        <authorList>
            <person name="Goker M."/>
            <person name="Daligault H."/>
            <person name="Mwirichia R."/>
            <person name="Lapidus A."/>
            <person name="Lucas S."/>
            <person name="Deshpande S."/>
            <person name="Pagani I."/>
            <person name="Tapia R."/>
            <person name="Cheng J.F."/>
            <person name="Goodwin L."/>
            <person name="Pitluck S."/>
            <person name="Liolios K."/>
            <person name="Ivanova N."/>
            <person name="Mavromatis K."/>
            <person name="Mikhailova N."/>
            <person name="Pati A."/>
            <person name="Chen A."/>
            <person name="Palaniappan K."/>
            <person name="Han C."/>
            <person name="Land M."/>
            <person name="Hauser L."/>
            <person name="Pan C."/>
            <person name="Brambilla E.M."/>
            <person name="Rohde M."/>
            <person name="Spring S."/>
            <person name="Sikorski J."/>
            <person name="Wirth R."/>
            <person name="Detter J.C."/>
            <person name="Woyke T."/>
            <person name="Bristow J."/>
            <person name="Eisen J.A."/>
            <person name="Markowitz V."/>
            <person name="Hugenholtz P."/>
            <person name="Kyrpides N.C."/>
            <person name="Klenk H.P."/>
        </authorList>
    </citation>
    <scope>NUCLEOTIDE SEQUENCE [LARGE SCALE GENOMIC DNA]</scope>
    <source>
        <strain evidence="3">DSM 11699 / BSA</strain>
    </source>
</reference>
<dbReference type="HOGENOM" id="CLU_1812711_0_0_0"/>
<reference evidence="3" key="2">
    <citation type="submission" date="2011-02" db="EMBL/GenBank/DDBJ databases">
        <title>The complete genome of Desulfurobacterium thermolithotrophum DSM 11699.</title>
        <authorList>
            <consortium name="US DOE Joint Genome Institute (JGI-PGF)"/>
            <person name="Lucas S."/>
            <person name="Copeland A."/>
            <person name="Lapidus A."/>
            <person name="Bruce D."/>
            <person name="Goodwin L."/>
            <person name="Pitluck S."/>
            <person name="Kyrpides N."/>
            <person name="Mavromatis K."/>
            <person name="Pagani I."/>
            <person name="Ivanova N."/>
            <person name="Mikhailova N."/>
            <person name="Daligault H."/>
            <person name="Detter J.C."/>
            <person name="Tapia R."/>
            <person name="Han C."/>
            <person name="Land M."/>
            <person name="Hauser L."/>
            <person name="Markowitz V."/>
            <person name="Cheng J.-F."/>
            <person name="Hugenholtz P."/>
            <person name="Woyke T."/>
            <person name="Wu D."/>
            <person name="Spring S."/>
            <person name="Brambilla E."/>
            <person name="Klenk H.-P."/>
            <person name="Eisen J.A."/>
        </authorList>
    </citation>
    <scope>NUCLEOTIDE SEQUENCE [LARGE SCALE GENOMIC DNA]</scope>
    <source>
        <strain evidence="3">DSM 11699 / BSA</strain>
    </source>
</reference>
<dbReference type="RefSeq" id="WP_013637805.1">
    <property type="nucleotide sequence ID" value="NC_015185.1"/>
</dbReference>
<keyword evidence="2" id="KW-0808">Transferase</keyword>
<name>F0S1B4_DESTD</name>
<proteinExistence type="predicted"/>
<protein>
    <submittedName>
        <fullName evidence="2">Histidine kinase</fullName>
    </submittedName>
</protein>
<dbReference type="GO" id="GO:0016301">
    <property type="term" value="F:kinase activity"/>
    <property type="evidence" value="ECO:0007669"/>
    <property type="project" value="UniProtKB-KW"/>
</dbReference>
<dbReference type="OrthoDB" id="14718at2"/>
<dbReference type="InParanoid" id="F0S1B4"/>
<dbReference type="Proteomes" id="UP000007102">
    <property type="component" value="Chromosome"/>
</dbReference>
<sequence length="142" mass="16605">MKINFLRKFFLSDLPIRVSYPLRMGIFYYTTALIFLVASYVIITESIHNSELAKEVFFKLLVAILAVGAVFFIITYMYAKISAEDYKKVEQFAEEISKGNFDYKVELSPIADVDLIRIYQRLEKLRASLILSRELLKRKKTK</sequence>
<dbReference type="EMBL" id="CP002543">
    <property type="protein sequence ID" value="ADY72845.1"/>
    <property type="molecule type" value="Genomic_DNA"/>
</dbReference>
<dbReference type="eggNOG" id="ENOG503465H">
    <property type="taxonomic scope" value="Bacteria"/>
</dbReference>
<keyword evidence="3" id="KW-1185">Reference proteome</keyword>
<keyword evidence="1" id="KW-1133">Transmembrane helix</keyword>
<accession>F0S1B4</accession>
<gene>
    <name evidence="2" type="ordered locus">Dester_0188</name>
</gene>
<dbReference type="AlphaFoldDB" id="F0S1B4"/>
<feature type="transmembrane region" description="Helical" evidence="1">
    <location>
        <begin position="56"/>
        <end position="79"/>
    </location>
</feature>
<evidence type="ECO:0000313" key="3">
    <source>
        <dbReference type="Proteomes" id="UP000007102"/>
    </source>
</evidence>
<keyword evidence="2" id="KW-0418">Kinase</keyword>
<evidence type="ECO:0000313" key="2">
    <source>
        <dbReference type="EMBL" id="ADY72845.1"/>
    </source>
</evidence>
<organism evidence="2 3">
    <name type="scientific">Desulfurobacterium thermolithotrophum (strain DSM 11699 / BSA)</name>
    <dbReference type="NCBI Taxonomy" id="868864"/>
    <lineage>
        <taxon>Bacteria</taxon>
        <taxon>Pseudomonadati</taxon>
        <taxon>Aquificota</taxon>
        <taxon>Aquificia</taxon>
        <taxon>Desulfurobacteriales</taxon>
        <taxon>Desulfurobacteriaceae</taxon>
        <taxon>Desulfurobacterium</taxon>
    </lineage>
</organism>